<evidence type="ECO:0000313" key="1">
    <source>
        <dbReference type="EMBL" id="BCR35921.1"/>
    </source>
</evidence>
<dbReference type="EMBL" id="AP024412">
    <property type="protein sequence ID" value="BCR35921.1"/>
    <property type="molecule type" value="Genomic_DNA"/>
</dbReference>
<organism evidence="1 2">
    <name type="scientific">Mariniplasma anaerobium</name>
    <dbReference type="NCBI Taxonomy" id="2735436"/>
    <lineage>
        <taxon>Bacteria</taxon>
        <taxon>Bacillati</taxon>
        <taxon>Mycoplasmatota</taxon>
        <taxon>Mollicutes</taxon>
        <taxon>Acholeplasmatales</taxon>
        <taxon>Acholeplasmataceae</taxon>
        <taxon>Mariniplasma</taxon>
    </lineage>
</organism>
<evidence type="ECO:0000313" key="2">
    <source>
        <dbReference type="Proteomes" id="UP000620133"/>
    </source>
</evidence>
<gene>
    <name evidence="1" type="ORF">MPAN_008140</name>
</gene>
<protein>
    <submittedName>
        <fullName evidence="1">Uncharacterized protein</fullName>
    </submittedName>
</protein>
<sequence>MNYLWGSLMALIGLFLLVSALKKSEFIIYKLFVARAKLLWGDNVHSFFIVVGVILMGLSSLFFFGIWG</sequence>
<dbReference type="Proteomes" id="UP000620133">
    <property type="component" value="Chromosome"/>
</dbReference>
<keyword evidence="2" id="KW-1185">Reference proteome</keyword>
<dbReference type="AlphaFoldDB" id="A0A7U9XX70"/>
<reference evidence="1" key="1">
    <citation type="submission" date="2021-01" db="EMBL/GenBank/DDBJ databases">
        <title>Draft genome sequence of Acholeplasmataceae bacterium strain Mahy22.</title>
        <authorList>
            <person name="Watanabe M."/>
            <person name="Kojima H."/>
            <person name="Fukui M."/>
        </authorList>
    </citation>
    <scope>NUCLEOTIDE SEQUENCE</scope>
    <source>
        <strain evidence="1">Mahy22</strain>
    </source>
</reference>
<dbReference type="KEGG" id="manr:MPAN_008140"/>
<name>A0A7U9XX70_9MOLU</name>
<proteinExistence type="predicted"/>
<accession>A0A7U9XX70</accession>
<dbReference type="RefSeq" id="WP_176239766.1">
    <property type="nucleotide sequence ID" value="NZ_AP024412.1"/>
</dbReference>